<keyword evidence="2" id="KW-0813">Transport</keyword>
<keyword evidence="3" id="KW-0406">Ion transport</keyword>
<proteinExistence type="inferred from homology"/>
<organism evidence="4">
    <name type="scientific">Thermofilum pendens</name>
    <dbReference type="NCBI Taxonomy" id="2269"/>
    <lineage>
        <taxon>Archaea</taxon>
        <taxon>Thermoproteota</taxon>
        <taxon>Thermoprotei</taxon>
        <taxon>Thermofilales</taxon>
        <taxon>Thermofilaceae</taxon>
        <taxon>Thermofilum</taxon>
    </lineage>
</organism>
<dbReference type="InterPro" id="IPR008218">
    <property type="entry name" value="ATPase_V1-cplx_f_g_su"/>
</dbReference>
<dbReference type="Gene3D" id="3.40.50.10580">
    <property type="entry name" value="ATPase, V1 complex, subunit F"/>
    <property type="match status" value="1"/>
</dbReference>
<name>A0A7C4D2J6_THEPE</name>
<dbReference type="Pfam" id="PF01990">
    <property type="entry name" value="ATP-synt_F"/>
    <property type="match status" value="1"/>
</dbReference>
<dbReference type="GO" id="GO:0046961">
    <property type="term" value="F:proton-transporting ATPase activity, rotational mechanism"/>
    <property type="evidence" value="ECO:0007669"/>
    <property type="project" value="InterPro"/>
</dbReference>
<evidence type="ECO:0000256" key="3">
    <source>
        <dbReference type="ARBA" id="ARBA00023065"/>
    </source>
</evidence>
<evidence type="ECO:0000313" key="4">
    <source>
        <dbReference type="EMBL" id="HGM46212.1"/>
    </source>
</evidence>
<evidence type="ECO:0000256" key="1">
    <source>
        <dbReference type="ARBA" id="ARBA00010148"/>
    </source>
</evidence>
<protein>
    <recommendedName>
        <fullName evidence="5">Response regulatory domain-containing protein</fullName>
    </recommendedName>
</protein>
<comment type="similarity">
    <text evidence="1">Belongs to the V-ATPase F subunit family.</text>
</comment>
<accession>A0A7C4D2J6</accession>
<dbReference type="AlphaFoldDB" id="A0A7C4D2J6"/>
<dbReference type="InterPro" id="IPR036906">
    <property type="entry name" value="ATPase_V1_fsu_sf"/>
</dbReference>
<sequence>MKLRIAAIVREDLAGAVSKGGFSEVFVVKEKSEALAILERITREKSFDLVLLDDTLAAELGRGTLARLKHENPFPAIIEMKTSRLKRVKLS</sequence>
<dbReference type="EMBL" id="DTBQ01000016">
    <property type="protein sequence ID" value="HGM46212.1"/>
    <property type="molecule type" value="Genomic_DNA"/>
</dbReference>
<evidence type="ECO:0008006" key="5">
    <source>
        <dbReference type="Google" id="ProtNLM"/>
    </source>
</evidence>
<evidence type="ECO:0000256" key="2">
    <source>
        <dbReference type="ARBA" id="ARBA00022448"/>
    </source>
</evidence>
<reference evidence="4" key="1">
    <citation type="journal article" date="2020" name="mSystems">
        <title>Genome- and Community-Level Interaction Insights into Carbon Utilization and Element Cycling Functions of Hydrothermarchaeota in Hydrothermal Sediment.</title>
        <authorList>
            <person name="Zhou Z."/>
            <person name="Liu Y."/>
            <person name="Xu W."/>
            <person name="Pan J."/>
            <person name="Luo Z.H."/>
            <person name="Li M."/>
        </authorList>
    </citation>
    <scope>NUCLEOTIDE SEQUENCE</scope>
    <source>
        <strain evidence="4">SpSt-649</strain>
    </source>
</reference>
<gene>
    <name evidence="4" type="ORF">ENU21_00470</name>
</gene>
<dbReference type="SUPFAM" id="SSF159468">
    <property type="entry name" value="AtpF-like"/>
    <property type="match status" value="1"/>
</dbReference>
<comment type="caution">
    <text evidence="4">The sequence shown here is derived from an EMBL/GenBank/DDBJ whole genome shotgun (WGS) entry which is preliminary data.</text>
</comment>